<feature type="transmembrane region" description="Helical" evidence="8">
    <location>
        <begin position="244"/>
        <end position="266"/>
    </location>
</feature>
<comment type="subcellular location">
    <subcellularLocation>
        <location evidence="1">Membrane</location>
        <topology evidence="1">Multi-pass membrane protein</topology>
    </subcellularLocation>
</comment>
<dbReference type="InterPro" id="IPR036259">
    <property type="entry name" value="MFS_trans_sf"/>
</dbReference>
<evidence type="ECO:0000256" key="3">
    <source>
        <dbReference type="ARBA" id="ARBA00022448"/>
    </source>
</evidence>
<dbReference type="Gene3D" id="1.20.1250.20">
    <property type="entry name" value="MFS general substrate transporter like domains"/>
    <property type="match status" value="2"/>
</dbReference>
<feature type="transmembrane region" description="Helical" evidence="8">
    <location>
        <begin position="329"/>
        <end position="353"/>
    </location>
</feature>
<dbReference type="PROSITE" id="PS50850">
    <property type="entry name" value="MFS"/>
    <property type="match status" value="1"/>
</dbReference>
<dbReference type="Pfam" id="PF07690">
    <property type="entry name" value="MFS_1"/>
    <property type="match status" value="1"/>
</dbReference>
<gene>
    <name evidence="10" type="ORF">ASPVEDRAFT_45398</name>
</gene>
<dbReference type="InterPro" id="IPR011701">
    <property type="entry name" value="MFS"/>
</dbReference>
<evidence type="ECO:0000259" key="9">
    <source>
        <dbReference type="PROSITE" id="PS50850"/>
    </source>
</evidence>
<accession>A0A1L9PWQ3</accession>
<dbReference type="OrthoDB" id="440553at2759"/>
<dbReference type="EMBL" id="KV878134">
    <property type="protein sequence ID" value="OJJ05970.1"/>
    <property type="molecule type" value="Genomic_DNA"/>
</dbReference>
<evidence type="ECO:0000256" key="2">
    <source>
        <dbReference type="ARBA" id="ARBA00008335"/>
    </source>
</evidence>
<evidence type="ECO:0000256" key="6">
    <source>
        <dbReference type="ARBA" id="ARBA00023136"/>
    </source>
</evidence>
<dbReference type="GO" id="GO:0005886">
    <property type="term" value="C:plasma membrane"/>
    <property type="evidence" value="ECO:0007669"/>
    <property type="project" value="TreeGrafter"/>
</dbReference>
<feature type="transmembrane region" description="Helical" evidence="8">
    <location>
        <begin position="272"/>
        <end position="292"/>
    </location>
</feature>
<dbReference type="PANTHER" id="PTHR23501:SF187">
    <property type="entry name" value="MAJOR FACILITATOR SUPERFAMILY (MFS) PROFILE DOMAIN-CONTAINING PROTEIN"/>
    <property type="match status" value="1"/>
</dbReference>
<dbReference type="InterPro" id="IPR020846">
    <property type="entry name" value="MFS_dom"/>
</dbReference>
<evidence type="ECO:0000313" key="11">
    <source>
        <dbReference type="Proteomes" id="UP000184073"/>
    </source>
</evidence>
<organism evidence="10 11">
    <name type="scientific">Aspergillus versicolor CBS 583.65</name>
    <dbReference type="NCBI Taxonomy" id="1036611"/>
    <lineage>
        <taxon>Eukaryota</taxon>
        <taxon>Fungi</taxon>
        <taxon>Dikarya</taxon>
        <taxon>Ascomycota</taxon>
        <taxon>Pezizomycotina</taxon>
        <taxon>Eurotiomycetes</taxon>
        <taxon>Eurotiomycetidae</taxon>
        <taxon>Eurotiales</taxon>
        <taxon>Aspergillaceae</taxon>
        <taxon>Aspergillus</taxon>
        <taxon>Aspergillus subgen. Nidulantes</taxon>
    </lineage>
</organism>
<feature type="transmembrane region" description="Helical" evidence="8">
    <location>
        <begin position="30"/>
        <end position="47"/>
    </location>
</feature>
<feature type="transmembrane region" description="Helical" evidence="8">
    <location>
        <begin position="304"/>
        <end position="323"/>
    </location>
</feature>
<comment type="similarity">
    <text evidence="2">Belongs to the major facilitator superfamily.</text>
</comment>
<feature type="transmembrane region" description="Helical" evidence="8">
    <location>
        <begin position="180"/>
        <end position="198"/>
    </location>
</feature>
<sequence length="478" mass="52906">MLLLTSADSAYLLASFSTLSSQFGHLDDAAWLMMTYQVGVIIGQSIYSRLSDRYGRKQIMLVAHFLFIVGTFCAWQAPSFWYIVAARFFTGLGTGGMPLMLNTILNDICSEAYRSALHGGVVAGQLWGGHFLGGIGGGYITDKYSWQMVFRCEFIWALLSFAILCWFLPSTALEDLPAQCNIRAAFVLAFSLVCLVVCLDNDFVVFWVPLALCIAAASVFGWLEGHATVALIPWERLQDGPMKYVICIASITAFVDMSVLSLIPYYVQASHIGSIVVIGWLNMTFPVAEILGHCLCSLIQRDRYVFIASRTLSCLSLGILWINKDWAKLVGLILAGLSSALANGTSMTMIMRYTEGKGINKDRCILYGIYHLVIAIGNLLAQSMIIWMLQSLIARNIRSSLDHDFPDDIDKLVRKCLESFDYIDTLPGWLSLSVLQSFLDAIQTSIRYILVISGIGALIAFLCGSKNPKEVREVQQST</sequence>
<feature type="transmembrane region" description="Helical" evidence="8">
    <location>
        <begin position="365"/>
        <end position="389"/>
    </location>
</feature>
<evidence type="ECO:0000256" key="7">
    <source>
        <dbReference type="ARBA" id="ARBA00023180"/>
    </source>
</evidence>
<dbReference type="GO" id="GO:0022857">
    <property type="term" value="F:transmembrane transporter activity"/>
    <property type="evidence" value="ECO:0007669"/>
    <property type="project" value="InterPro"/>
</dbReference>
<evidence type="ECO:0000256" key="1">
    <source>
        <dbReference type="ARBA" id="ARBA00004141"/>
    </source>
</evidence>
<reference evidence="11" key="1">
    <citation type="journal article" date="2017" name="Genome Biol.">
        <title>Comparative genomics reveals high biological diversity and specific adaptations in the industrially and medically important fungal genus Aspergillus.</title>
        <authorList>
            <person name="de Vries R.P."/>
            <person name="Riley R."/>
            <person name="Wiebenga A."/>
            <person name="Aguilar-Osorio G."/>
            <person name="Amillis S."/>
            <person name="Uchima C.A."/>
            <person name="Anderluh G."/>
            <person name="Asadollahi M."/>
            <person name="Askin M."/>
            <person name="Barry K."/>
            <person name="Battaglia E."/>
            <person name="Bayram O."/>
            <person name="Benocci T."/>
            <person name="Braus-Stromeyer S.A."/>
            <person name="Caldana C."/>
            <person name="Canovas D."/>
            <person name="Cerqueira G.C."/>
            <person name="Chen F."/>
            <person name="Chen W."/>
            <person name="Choi C."/>
            <person name="Clum A."/>
            <person name="Dos Santos R.A."/>
            <person name="Damasio A.R."/>
            <person name="Diallinas G."/>
            <person name="Emri T."/>
            <person name="Fekete E."/>
            <person name="Flipphi M."/>
            <person name="Freyberg S."/>
            <person name="Gallo A."/>
            <person name="Gournas C."/>
            <person name="Habgood R."/>
            <person name="Hainaut M."/>
            <person name="Harispe M.L."/>
            <person name="Henrissat B."/>
            <person name="Hilden K.S."/>
            <person name="Hope R."/>
            <person name="Hossain A."/>
            <person name="Karabika E."/>
            <person name="Karaffa L."/>
            <person name="Karanyi Z."/>
            <person name="Krasevec N."/>
            <person name="Kuo A."/>
            <person name="Kusch H."/>
            <person name="LaButti K."/>
            <person name="Lagendijk E.L."/>
            <person name="Lapidus A."/>
            <person name="Levasseur A."/>
            <person name="Lindquist E."/>
            <person name="Lipzen A."/>
            <person name="Logrieco A.F."/>
            <person name="MacCabe A."/>
            <person name="Maekelae M.R."/>
            <person name="Malavazi I."/>
            <person name="Melin P."/>
            <person name="Meyer V."/>
            <person name="Mielnichuk N."/>
            <person name="Miskei M."/>
            <person name="Molnar A.P."/>
            <person name="Mule G."/>
            <person name="Ngan C.Y."/>
            <person name="Orejas M."/>
            <person name="Orosz E."/>
            <person name="Ouedraogo J.P."/>
            <person name="Overkamp K.M."/>
            <person name="Park H.-S."/>
            <person name="Perrone G."/>
            <person name="Piumi F."/>
            <person name="Punt P.J."/>
            <person name="Ram A.F."/>
            <person name="Ramon A."/>
            <person name="Rauscher S."/>
            <person name="Record E."/>
            <person name="Riano-Pachon D.M."/>
            <person name="Robert V."/>
            <person name="Roehrig J."/>
            <person name="Ruller R."/>
            <person name="Salamov A."/>
            <person name="Salih N.S."/>
            <person name="Samson R.A."/>
            <person name="Sandor E."/>
            <person name="Sanguinetti M."/>
            <person name="Schuetze T."/>
            <person name="Sepcic K."/>
            <person name="Shelest E."/>
            <person name="Sherlock G."/>
            <person name="Sophianopoulou V."/>
            <person name="Squina F.M."/>
            <person name="Sun H."/>
            <person name="Susca A."/>
            <person name="Todd R.B."/>
            <person name="Tsang A."/>
            <person name="Unkles S.E."/>
            <person name="van de Wiele N."/>
            <person name="van Rossen-Uffink D."/>
            <person name="Oliveira J.V."/>
            <person name="Vesth T.C."/>
            <person name="Visser J."/>
            <person name="Yu J.-H."/>
            <person name="Zhou M."/>
            <person name="Andersen M.R."/>
            <person name="Archer D.B."/>
            <person name="Baker S.E."/>
            <person name="Benoit I."/>
            <person name="Brakhage A.A."/>
            <person name="Braus G.H."/>
            <person name="Fischer R."/>
            <person name="Frisvad J.C."/>
            <person name="Goldman G.H."/>
            <person name="Houbraken J."/>
            <person name="Oakley B."/>
            <person name="Pocsi I."/>
            <person name="Scazzocchio C."/>
            <person name="Seiboth B."/>
            <person name="vanKuyk P.A."/>
            <person name="Wortman J."/>
            <person name="Dyer P.S."/>
            <person name="Grigoriev I.V."/>
        </authorList>
    </citation>
    <scope>NUCLEOTIDE SEQUENCE [LARGE SCALE GENOMIC DNA]</scope>
    <source>
        <strain evidence="11">CBS 583.65</strain>
    </source>
</reference>
<evidence type="ECO:0000256" key="8">
    <source>
        <dbReference type="SAM" id="Phobius"/>
    </source>
</evidence>
<keyword evidence="3" id="KW-0813">Transport</keyword>
<evidence type="ECO:0000313" key="10">
    <source>
        <dbReference type="EMBL" id="OJJ05970.1"/>
    </source>
</evidence>
<protein>
    <recommendedName>
        <fullName evidence="9">Major facilitator superfamily (MFS) profile domain-containing protein</fullName>
    </recommendedName>
</protein>
<feature type="transmembrane region" description="Helical" evidence="8">
    <location>
        <begin position="59"/>
        <end position="77"/>
    </location>
</feature>
<keyword evidence="4 8" id="KW-0812">Transmembrane</keyword>
<dbReference type="SUPFAM" id="SSF103473">
    <property type="entry name" value="MFS general substrate transporter"/>
    <property type="match status" value="1"/>
</dbReference>
<evidence type="ECO:0000256" key="5">
    <source>
        <dbReference type="ARBA" id="ARBA00022989"/>
    </source>
</evidence>
<feature type="transmembrane region" description="Helical" evidence="8">
    <location>
        <begin position="117"/>
        <end position="140"/>
    </location>
</feature>
<dbReference type="PANTHER" id="PTHR23501">
    <property type="entry name" value="MAJOR FACILITATOR SUPERFAMILY"/>
    <property type="match status" value="1"/>
</dbReference>
<dbReference type="STRING" id="1036611.A0A1L9PWQ3"/>
<dbReference type="GeneID" id="63728789"/>
<feature type="domain" description="Major facilitator superfamily (MFS) profile" evidence="9">
    <location>
        <begin position="1"/>
        <end position="468"/>
    </location>
</feature>
<keyword evidence="7" id="KW-0325">Glycoprotein</keyword>
<dbReference type="VEuPathDB" id="FungiDB:ASPVEDRAFT_45398"/>
<evidence type="ECO:0000256" key="4">
    <source>
        <dbReference type="ARBA" id="ARBA00022692"/>
    </source>
</evidence>
<feature type="transmembrane region" description="Helical" evidence="8">
    <location>
        <begin position="445"/>
        <end position="463"/>
    </location>
</feature>
<dbReference type="AlphaFoldDB" id="A0A1L9PWQ3"/>
<keyword evidence="6 8" id="KW-0472">Membrane</keyword>
<keyword evidence="11" id="KW-1185">Reference proteome</keyword>
<keyword evidence="5 8" id="KW-1133">Transmembrane helix</keyword>
<feature type="transmembrane region" description="Helical" evidence="8">
    <location>
        <begin position="146"/>
        <end position="168"/>
    </location>
</feature>
<name>A0A1L9PWQ3_ASPVE</name>
<dbReference type="Proteomes" id="UP000184073">
    <property type="component" value="Unassembled WGS sequence"/>
</dbReference>
<feature type="transmembrane region" description="Helical" evidence="8">
    <location>
        <begin position="204"/>
        <end position="223"/>
    </location>
</feature>
<feature type="transmembrane region" description="Helical" evidence="8">
    <location>
        <begin position="83"/>
        <end position="105"/>
    </location>
</feature>
<dbReference type="RefSeq" id="XP_040671732.1">
    <property type="nucleotide sequence ID" value="XM_040813278.1"/>
</dbReference>
<proteinExistence type="inferred from homology"/>